<dbReference type="PANTHER" id="PTHR43861">
    <property type="entry name" value="TRANS-ACONITATE 2-METHYLTRANSFERASE-RELATED"/>
    <property type="match status" value="1"/>
</dbReference>
<dbReference type="RefSeq" id="WP_189853819.1">
    <property type="nucleotide sequence ID" value="NZ_BMVV01000050.1"/>
</dbReference>
<gene>
    <name evidence="1" type="ORF">ACGFYS_35965</name>
</gene>
<dbReference type="InterPro" id="IPR029063">
    <property type="entry name" value="SAM-dependent_MTases_sf"/>
</dbReference>
<dbReference type="Proteomes" id="UP001604282">
    <property type="component" value="Unassembled WGS sequence"/>
</dbReference>
<keyword evidence="1" id="KW-0808">Transferase</keyword>
<comment type="caution">
    <text evidence="1">The sequence shown here is derived from an EMBL/GenBank/DDBJ whole genome shotgun (WGS) entry which is preliminary data.</text>
</comment>
<evidence type="ECO:0000313" key="2">
    <source>
        <dbReference type="Proteomes" id="UP001604282"/>
    </source>
</evidence>
<organism evidence="1 2">
    <name type="scientific">Streptomyces omiyaensis</name>
    <dbReference type="NCBI Taxonomy" id="68247"/>
    <lineage>
        <taxon>Bacteria</taxon>
        <taxon>Bacillati</taxon>
        <taxon>Actinomycetota</taxon>
        <taxon>Actinomycetes</taxon>
        <taxon>Kitasatosporales</taxon>
        <taxon>Streptomycetaceae</taxon>
        <taxon>Streptomyces</taxon>
    </lineage>
</organism>
<protein>
    <submittedName>
        <fullName evidence="1">Class I SAM-dependent methyltransferase</fullName>
        <ecNumber evidence="1">2.1.1.-</ecNumber>
    </submittedName>
</protein>
<dbReference type="GO" id="GO:0032259">
    <property type="term" value="P:methylation"/>
    <property type="evidence" value="ECO:0007669"/>
    <property type="project" value="UniProtKB-KW"/>
</dbReference>
<sequence length="235" mass="25634">MAMLRDGRLAAAFDHASTSYDLMTSASPGYAAHLRRSARRLGLPGRGAGLTVLDLGCGTGTSTRALLRAAPLATVIGVDASAGMLARARAKTWPESVSFVHAPVEDMAEVDARGPYDAVFAAYLLRNVADPDAVLRAVHRLLRPGGRLSVHEYSLRGRPSDRLVWKAVVNGFVRPWARFHGDAELYRHLYRSVLEFDSAGDFADRLRRAGFARVRCLPQPGWQTGVTHTFVAERP</sequence>
<dbReference type="GO" id="GO:0008168">
    <property type="term" value="F:methyltransferase activity"/>
    <property type="evidence" value="ECO:0007669"/>
    <property type="project" value="UniProtKB-KW"/>
</dbReference>
<dbReference type="Pfam" id="PF01209">
    <property type="entry name" value="Ubie_methyltran"/>
    <property type="match status" value="1"/>
</dbReference>
<dbReference type="EC" id="2.1.1.-" evidence="1"/>
<name>A0ABW7C3N6_9ACTN</name>
<dbReference type="Gene3D" id="3.40.50.150">
    <property type="entry name" value="Vaccinia Virus protein VP39"/>
    <property type="match status" value="1"/>
</dbReference>
<reference evidence="1 2" key="1">
    <citation type="submission" date="2024-10" db="EMBL/GenBank/DDBJ databases">
        <title>The Natural Products Discovery Center: Release of the First 8490 Sequenced Strains for Exploring Actinobacteria Biosynthetic Diversity.</title>
        <authorList>
            <person name="Kalkreuter E."/>
            <person name="Kautsar S.A."/>
            <person name="Yang D."/>
            <person name="Bader C.D."/>
            <person name="Teijaro C.N."/>
            <person name="Fluegel L."/>
            <person name="Davis C.M."/>
            <person name="Simpson J.R."/>
            <person name="Lauterbach L."/>
            <person name="Steele A.D."/>
            <person name="Gui C."/>
            <person name="Meng S."/>
            <person name="Li G."/>
            <person name="Viehrig K."/>
            <person name="Ye F."/>
            <person name="Su P."/>
            <person name="Kiefer A.F."/>
            <person name="Nichols A."/>
            <person name="Cepeda A.J."/>
            <person name="Yan W."/>
            <person name="Fan B."/>
            <person name="Jiang Y."/>
            <person name="Adhikari A."/>
            <person name="Zheng C.-J."/>
            <person name="Schuster L."/>
            <person name="Cowan T.M."/>
            <person name="Smanski M.J."/>
            <person name="Chevrette M.G."/>
            <person name="De Carvalho L.P.S."/>
            <person name="Shen B."/>
        </authorList>
    </citation>
    <scope>NUCLEOTIDE SEQUENCE [LARGE SCALE GENOMIC DNA]</scope>
    <source>
        <strain evidence="1 2">NPDC048229</strain>
    </source>
</reference>
<accession>A0ABW7C3N6</accession>
<proteinExistence type="predicted"/>
<dbReference type="PANTHER" id="PTHR43861:SF1">
    <property type="entry name" value="TRANS-ACONITATE 2-METHYLTRANSFERASE"/>
    <property type="match status" value="1"/>
</dbReference>
<dbReference type="SUPFAM" id="SSF53335">
    <property type="entry name" value="S-adenosyl-L-methionine-dependent methyltransferases"/>
    <property type="match status" value="1"/>
</dbReference>
<dbReference type="EMBL" id="JBICZW010000047">
    <property type="protein sequence ID" value="MFG3194310.1"/>
    <property type="molecule type" value="Genomic_DNA"/>
</dbReference>
<keyword evidence="1" id="KW-0489">Methyltransferase</keyword>
<dbReference type="CDD" id="cd02440">
    <property type="entry name" value="AdoMet_MTases"/>
    <property type="match status" value="1"/>
</dbReference>
<evidence type="ECO:0000313" key="1">
    <source>
        <dbReference type="EMBL" id="MFG3194310.1"/>
    </source>
</evidence>
<keyword evidence="2" id="KW-1185">Reference proteome</keyword>